<gene>
    <name evidence="1" type="ORF">V2W30_30210</name>
</gene>
<keyword evidence="2" id="KW-1185">Reference proteome</keyword>
<evidence type="ECO:0000313" key="1">
    <source>
        <dbReference type="EMBL" id="WWQ67179.1"/>
    </source>
</evidence>
<name>A0ACD5AJ23_9ACTN</name>
<proteinExistence type="predicted"/>
<organism evidence="1 2">
    <name type="scientific">Streptomyces citrinus</name>
    <dbReference type="NCBI Taxonomy" id="3118173"/>
    <lineage>
        <taxon>Bacteria</taxon>
        <taxon>Bacillati</taxon>
        <taxon>Actinomycetota</taxon>
        <taxon>Actinomycetes</taxon>
        <taxon>Kitasatosporales</taxon>
        <taxon>Streptomycetaceae</taxon>
        <taxon>Streptomyces</taxon>
    </lineage>
</organism>
<evidence type="ECO:0000313" key="2">
    <source>
        <dbReference type="Proteomes" id="UP001432251"/>
    </source>
</evidence>
<sequence>MQIAPQDKTASLRRRWGVPLGVAAGVTAVSVGAVVVLGGTGDARPKAAGPAHSGGGPTTSTASPSPSASRGATGGAGTGQTSTGTPSSSSEAGFTIGDATTTPIDRGTVAKILSSCLGADASRFHAVLAVRTPVAAQNVDGMVVAVDSAGQYVQCQSKGDKGSTPNSPPTFINDRLWGTGHVISYFDSVLQPAGKGTYLALGAGHYTSDVAKVTISYGDEPKEYPARMAGGAFVYGAALSPDAPPGPRYSGPNPYVHAYDASGKEIYNQAEDPQFTSGQ</sequence>
<protein>
    <submittedName>
        <fullName evidence="1">Uncharacterized protein</fullName>
    </submittedName>
</protein>
<reference evidence="1" key="1">
    <citation type="journal article" date="2025" name="Int. J. Syst. Evol. Microbiol.">
        <title>Streptomyces citrinus sp. nov., with yellow diffusible pigment.</title>
        <authorList>
            <person name="He Y."/>
            <person name="Yang E."/>
            <person name="Xu J."/>
            <person name="Sun Y."/>
            <person name="Sun L."/>
        </authorList>
    </citation>
    <scope>NUCLEOTIDE SEQUENCE</scope>
    <source>
        <strain evidence="1">Q6</strain>
    </source>
</reference>
<dbReference type="EMBL" id="CP146022">
    <property type="protein sequence ID" value="WWQ67179.1"/>
    <property type="molecule type" value="Genomic_DNA"/>
</dbReference>
<dbReference type="Proteomes" id="UP001432251">
    <property type="component" value="Chromosome"/>
</dbReference>
<accession>A0ACD5AJ23</accession>